<keyword evidence="2" id="KW-1185">Reference proteome</keyword>
<evidence type="ECO:0000313" key="2">
    <source>
        <dbReference type="Proteomes" id="UP000653565"/>
    </source>
</evidence>
<comment type="caution">
    <text evidence="1">The sequence shown here is derived from an EMBL/GenBank/DDBJ whole genome shotgun (WGS) entry which is preliminary data.</text>
</comment>
<evidence type="ECO:0000313" key="1">
    <source>
        <dbReference type="EMBL" id="KAF4233427.1"/>
    </source>
</evidence>
<gene>
    <name evidence="1" type="ORF">CNMCM6805_009194</name>
</gene>
<name>A0A8H4M990_9EURO</name>
<organism evidence="1 2">
    <name type="scientific">Aspergillus fumigatiaffinis</name>
    <dbReference type="NCBI Taxonomy" id="340414"/>
    <lineage>
        <taxon>Eukaryota</taxon>
        <taxon>Fungi</taxon>
        <taxon>Dikarya</taxon>
        <taxon>Ascomycota</taxon>
        <taxon>Pezizomycotina</taxon>
        <taxon>Eurotiomycetes</taxon>
        <taxon>Eurotiomycetidae</taxon>
        <taxon>Eurotiales</taxon>
        <taxon>Aspergillaceae</taxon>
        <taxon>Aspergillus</taxon>
        <taxon>Aspergillus subgen. Fumigati</taxon>
    </lineage>
</organism>
<dbReference type="AlphaFoldDB" id="A0A8H4M990"/>
<dbReference type="EMBL" id="JAAAPX010000079">
    <property type="protein sequence ID" value="KAF4233427.1"/>
    <property type="molecule type" value="Genomic_DNA"/>
</dbReference>
<protein>
    <submittedName>
        <fullName evidence="1">Uncharacterized protein</fullName>
    </submittedName>
</protein>
<reference evidence="1" key="2">
    <citation type="submission" date="2020-04" db="EMBL/GenBank/DDBJ databases">
        <authorList>
            <person name="Santos R.A.C."/>
            <person name="Steenwyk J.L."/>
            <person name="Rivero-Menendez O."/>
            <person name="Mead M.E."/>
            <person name="Silva L.P."/>
            <person name="Bastos R.W."/>
            <person name="Alastruey-Izquierdo A."/>
            <person name="Goldman G.H."/>
            <person name="Rokas A."/>
        </authorList>
    </citation>
    <scope>NUCLEOTIDE SEQUENCE</scope>
    <source>
        <strain evidence="1">CNM-CM6805</strain>
    </source>
</reference>
<reference evidence="1" key="1">
    <citation type="journal article" date="2020" name="bioRxiv">
        <title>Genomic and phenotypic heterogeneity of clinical isolates of the human pathogens Aspergillus fumigatus, Aspergillus lentulus and Aspergillus fumigatiaffinis.</title>
        <authorList>
            <person name="dos Santos R.A.C."/>
            <person name="Steenwyk J.L."/>
            <person name="Rivero-Menendez O."/>
            <person name="Mead M.E."/>
            <person name="Silva L.P."/>
            <person name="Bastos R.W."/>
            <person name="Alastruey-Izquierdo A."/>
            <person name="Goldman G.H."/>
            <person name="Rokas A."/>
        </authorList>
    </citation>
    <scope>NUCLEOTIDE SEQUENCE</scope>
    <source>
        <strain evidence="1">CNM-CM6805</strain>
    </source>
</reference>
<sequence length="304" mass="33194">MMNRDHSDPPLLTGKYHLSDGVTSTAITRTYTSMKQLKQAARSVLETLHANDCDGNQWVGVLGLTKEAIDGLDNDKKCLGGVNFRFEWEGATGLIKVIPSATHESLVNDFALKVGSDLQNMGIHWTDRRWIGATTYKPANKGKQGDQGFTPPSRQVVQGETRGWPTLVLEVGVSASMAKLRSSAKFWLNNSNGQTRFVILVSASRARVTFEKWMLMPPNAPHPAPPAYVAALRSPPVHSPPLVNQPAASQQIYSAQEVVVTPTGVTGAPMILPFQALYDRPPGPNESDITITAQDFRAFVQSIF</sequence>
<dbReference type="Proteomes" id="UP000653565">
    <property type="component" value="Unassembled WGS sequence"/>
</dbReference>
<proteinExistence type="predicted"/>
<accession>A0A8H4M990</accession>